<dbReference type="InterPro" id="IPR036388">
    <property type="entry name" value="WH-like_DNA-bd_sf"/>
</dbReference>
<proteinExistence type="predicted"/>
<dbReference type="Pfam" id="PF00196">
    <property type="entry name" value="GerE"/>
    <property type="match status" value="1"/>
</dbReference>
<dbReference type="InterPro" id="IPR011990">
    <property type="entry name" value="TPR-like_helical_dom_sf"/>
</dbReference>
<accession>A0A5C4VE30</accession>
<dbReference type="Pfam" id="PF13191">
    <property type="entry name" value="AAA_16"/>
    <property type="match status" value="1"/>
</dbReference>
<dbReference type="InterPro" id="IPR027417">
    <property type="entry name" value="P-loop_NTPase"/>
</dbReference>
<dbReference type="InterPro" id="IPR000792">
    <property type="entry name" value="Tscrpt_reg_LuxR_C"/>
</dbReference>
<dbReference type="PANTHER" id="PTHR16305">
    <property type="entry name" value="TESTICULAR SOLUBLE ADENYLYL CYCLASE"/>
    <property type="match status" value="1"/>
</dbReference>
<organism evidence="3 4">
    <name type="scientific">Nonomuraea phyllanthi</name>
    <dbReference type="NCBI Taxonomy" id="2219224"/>
    <lineage>
        <taxon>Bacteria</taxon>
        <taxon>Bacillati</taxon>
        <taxon>Actinomycetota</taxon>
        <taxon>Actinomycetes</taxon>
        <taxon>Streptosporangiales</taxon>
        <taxon>Streptosporangiaceae</taxon>
        <taxon>Nonomuraea</taxon>
    </lineage>
</organism>
<dbReference type="SMART" id="SM00028">
    <property type="entry name" value="TPR"/>
    <property type="match status" value="2"/>
</dbReference>
<dbReference type="GO" id="GO:0005524">
    <property type="term" value="F:ATP binding"/>
    <property type="evidence" value="ECO:0007669"/>
    <property type="project" value="UniProtKB-KW"/>
</dbReference>
<dbReference type="InterPro" id="IPR019734">
    <property type="entry name" value="TPR_rpt"/>
</dbReference>
<dbReference type="SUPFAM" id="SSF46894">
    <property type="entry name" value="C-terminal effector domain of the bipartite response regulators"/>
    <property type="match status" value="1"/>
</dbReference>
<dbReference type="SUPFAM" id="SSF52540">
    <property type="entry name" value="P-loop containing nucleoside triphosphate hydrolases"/>
    <property type="match status" value="1"/>
</dbReference>
<dbReference type="PRINTS" id="PR00038">
    <property type="entry name" value="HTHLUXR"/>
</dbReference>
<keyword evidence="4" id="KW-1185">Reference proteome</keyword>
<sequence>MMHGRSAEQAAIDDLLSGARSGCSGVLVVRGEAGIGKSALLEYAVDQAADMRVLRSVGVEAEAALAFAGLHMLLGGFVDRLGVLPGPQAAVLRGAFGLAVAPAGDRFLAGLATLSLLSEVAEERPMLVAVDDAHWLDRASVDALLFAARRLEAEPIAVVLTARDGHRFTTPGLPELRLSALDRTAGAAVLAEHARDLAPHVRDRVLAEAQGNPLALRELPAAMTPEQRAGEAPAVSFATGTQSVASRVEESFGDRIQVLPERTRQLLLIAAADEGSDLGLVLRAGERLGAGVADLEAAERDRLVRVNAGRLVFTHPLIRAAAYRVATFSQQLAVHRTLADLLGEDLARRAWHLAAATTEADETVAAELERMAEAARSRGGYAEVAAAYQRAAQLTPDPGRRAMRLVAAARTAGFAGQGALATDLAEQAGPHVSDPRARAQLAWLRVFIAHEQERPPPVVELAEAAMELGKQSPHDSVFMLLEAMATAWTTDRDREVRDVINRSSPVADGRFGRVTEAVSGMGAEEPQNPVRILLHEIGDSSDRPIWQRQSTLYWTLWACDLENAVAGLTQLLDHCRSTGLIGLLPRVCLHLGRGHLLLGRHRDARATCEEGLKIAEDTDRPHFAAHLSGLLACVAAIEGDEAGCRKAIGDVLVGEPTERGIESRYAMDLLDLGLGRYEAVVHRMAETLHDPAMYLTNTLVNQVEAAVHAGRRDLAKNAAARFGTWAEVAGRPCAEAMELRCRALLADGAEAGRLYARAVQLHREDRAQPFERARTELLYGTWLRRNRRRNDAREPLHSALEIFERLRAKPWAERAGAELRAAGEARQAQAAAPDLLDRLTPQELNVVRLAAKGLSNRDIGARLFVSPRTVGYHLYNAYPKLGVASRTELIRMLLPGDQEGRA</sequence>
<dbReference type="InterPro" id="IPR016032">
    <property type="entry name" value="Sig_transdc_resp-reg_C-effctor"/>
</dbReference>
<evidence type="ECO:0000256" key="1">
    <source>
        <dbReference type="ARBA" id="ARBA00022741"/>
    </source>
</evidence>
<dbReference type="OrthoDB" id="483at2"/>
<evidence type="ECO:0000313" key="4">
    <source>
        <dbReference type="Proteomes" id="UP000312512"/>
    </source>
</evidence>
<dbReference type="InterPro" id="IPR041664">
    <property type="entry name" value="AAA_16"/>
</dbReference>
<dbReference type="Gene3D" id="1.10.10.10">
    <property type="entry name" value="Winged helix-like DNA-binding domain superfamily/Winged helix DNA-binding domain"/>
    <property type="match status" value="1"/>
</dbReference>
<gene>
    <name evidence="3" type="ORF">FH608_043425</name>
</gene>
<name>A0A5C4VE30_9ACTN</name>
<dbReference type="Proteomes" id="UP000312512">
    <property type="component" value="Unassembled WGS sequence"/>
</dbReference>
<keyword evidence="2" id="KW-0067">ATP-binding</keyword>
<protein>
    <submittedName>
        <fullName evidence="3">AAA family ATPase</fullName>
    </submittedName>
</protein>
<dbReference type="AlphaFoldDB" id="A0A5C4VE30"/>
<dbReference type="GO" id="GO:0006355">
    <property type="term" value="P:regulation of DNA-templated transcription"/>
    <property type="evidence" value="ECO:0007669"/>
    <property type="project" value="InterPro"/>
</dbReference>
<dbReference type="PROSITE" id="PS00622">
    <property type="entry name" value="HTH_LUXR_1"/>
    <property type="match status" value="1"/>
</dbReference>
<dbReference type="GO" id="GO:0003677">
    <property type="term" value="F:DNA binding"/>
    <property type="evidence" value="ECO:0007669"/>
    <property type="project" value="InterPro"/>
</dbReference>
<keyword evidence="1" id="KW-0547">Nucleotide-binding</keyword>
<dbReference type="SUPFAM" id="SSF48452">
    <property type="entry name" value="TPR-like"/>
    <property type="match status" value="1"/>
</dbReference>
<dbReference type="PROSITE" id="PS50043">
    <property type="entry name" value="HTH_LUXR_2"/>
    <property type="match status" value="1"/>
</dbReference>
<dbReference type="EMBL" id="VDLX02000024">
    <property type="protein sequence ID" value="KAB8188688.1"/>
    <property type="molecule type" value="Genomic_DNA"/>
</dbReference>
<dbReference type="GO" id="GO:0004016">
    <property type="term" value="F:adenylate cyclase activity"/>
    <property type="evidence" value="ECO:0007669"/>
    <property type="project" value="TreeGrafter"/>
</dbReference>
<evidence type="ECO:0000256" key="2">
    <source>
        <dbReference type="ARBA" id="ARBA00022840"/>
    </source>
</evidence>
<dbReference type="PANTHER" id="PTHR16305:SF35">
    <property type="entry name" value="TRANSCRIPTIONAL ACTIVATOR DOMAIN"/>
    <property type="match status" value="1"/>
</dbReference>
<reference evidence="3 4" key="1">
    <citation type="submission" date="2019-10" db="EMBL/GenBank/DDBJ databases">
        <title>Nonomuraea sp. nov., isolated from Phyllanthus amarus.</title>
        <authorList>
            <person name="Klykleung N."/>
            <person name="Tanasupawat S."/>
        </authorList>
    </citation>
    <scope>NUCLEOTIDE SEQUENCE [LARGE SCALE GENOMIC DNA]</scope>
    <source>
        <strain evidence="3 4">PA1-10</strain>
    </source>
</reference>
<dbReference type="CDD" id="cd06170">
    <property type="entry name" value="LuxR_C_like"/>
    <property type="match status" value="1"/>
</dbReference>
<comment type="caution">
    <text evidence="3">The sequence shown here is derived from an EMBL/GenBank/DDBJ whole genome shotgun (WGS) entry which is preliminary data.</text>
</comment>
<evidence type="ECO:0000313" key="3">
    <source>
        <dbReference type="EMBL" id="KAB8188688.1"/>
    </source>
</evidence>
<dbReference type="SMART" id="SM00421">
    <property type="entry name" value="HTH_LUXR"/>
    <property type="match status" value="1"/>
</dbReference>
<dbReference type="GO" id="GO:0005737">
    <property type="term" value="C:cytoplasm"/>
    <property type="evidence" value="ECO:0007669"/>
    <property type="project" value="TreeGrafter"/>
</dbReference>